<name>A0A6G1FQ36_9PEZI</name>
<dbReference type="InterPro" id="IPR011050">
    <property type="entry name" value="Pectin_lyase_fold/virulence"/>
</dbReference>
<keyword evidence="4" id="KW-1185">Reference proteome</keyword>
<feature type="signal peptide" evidence="1">
    <location>
        <begin position="1"/>
        <end position="16"/>
    </location>
</feature>
<evidence type="ECO:0000313" key="4">
    <source>
        <dbReference type="Proteomes" id="UP000504638"/>
    </source>
</evidence>
<sequence>MKLSFLLLSQIGYSAALSYASVFPSEGINRSTENTAASTFWFESIKRSGTTVYRNVKDLGAKGDGVTDDTAAIQNVIRMSPAAGSVIYFPTGTYLVSSGLKANSYSVFFGDPTNRPVIKASASFSGSVLLTGSVRTSSGLADFFRTVKNLVFDTTAVSPTKRLSLIVWSLSQGSQIQNVLFNMPVGSGGHIGIQSIGTNSPTFLNDLQFNGGAIGLSLSDTQYQLKSMYFNGTTTAIKVEQMLLCTGQGLRFERVTTGVDSTATGTAHFNLIDSSATNTETVFAGAAAAVNTVVLQNVQVDSTVQATVKIGGTVSLTGSVPADQTWLKGNKYAMGATSPEVVSGERIPTTRLASLVNSSGAFVTVVPPTYQDFTTAQVVNVKEHSVAGDGTRDDTAAIQAVITSAAANNQLVFFPYGTYLITDTIKVPKGSRLVGEAWSQLMASGSKFADVKNPRPMIQIGVPGDVGVAQMSDFILGIKSASPGLVLLEINMAGTEPGDVGFFNVHFPLNMGGTITKPRTCSSAANCPSNHISVHMTPSSSVYWENTWVSDAGGTQYSTSNGGGFFVESQGGTWINGVGSGQSPPPEERRYPVRESSYWRVQAMIQAANNNVEHSAMYQVNIHNAKGVFLGVHQSESAYWQVQTQASVLNPGSWSSALFAGEPNFGWCGTSDSACRVGLYQYVTGSSDIHLYSGGFWNFPCASDACQTYATVLGNNTKLFVWGQGVINSKNMVGELSGSTVSPIVTRQANIGSNFNGLVPSIVAAYLRQSS</sequence>
<dbReference type="AlphaFoldDB" id="A0A6G1FQ36"/>
<dbReference type="SUPFAM" id="SSF51126">
    <property type="entry name" value="Pectin lyase-like"/>
    <property type="match status" value="2"/>
</dbReference>
<keyword evidence="1" id="KW-0732">Signal</keyword>
<dbReference type="GO" id="GO:0004650">
    <property type="term" value="F:polygalacturonase activity"/>
    <property type="evidence" value="ECO:0007669"/>
    <property type="project" value="InterPro"/>
</dbReference>
<dbReference type="EMBL" id="ML975211">
    <property type="protein sequence ID" value="KAF1807856.1"/>
    <property type="molecule type" value="Genomic_DNA"/>
</dbReference>
<feature type="domain" description="Rhamnogalacturonase A/B/Epimerase-like pectate lyase" evidence="2">
    <location>
        <begin position="379"/>
        <end position="440"/>
    </location>
</feature>
<dbReference type="GO" id="GO:0016829">
    <property type="term" value="F:lyase activity"/>
    <property type="evidence" value="ECO:0007669"/>
    <property type="project" value="UniProtKB-KW"/>
</dbReference>
<dbReference type="OrthoDB" id="1046782at2759"/>
<dbReference type="PANTHER" id="PTHR33928">
    <property type="entry name" value="POLYGALACTURONASE QRT3"/>
    <property type="match status" value="1"/>
</dbReference>
<evidence type="ECO:0000313" key="3">
    <source>
        <dbReference type="EMBL" id="KAF1807856.1"/>
    </source>
</evidence>
<dbReference type="Proteomes" id="UP000504638">
    <property type="component" value="Unplaced"/>
</dbReference>
<gene>
    <name evidence="3 5" type="ORF">P152DRAFT_453354</name>
</gene>
<reference evidence="5" key="3">
    <citation type="submission" date="2025-04" db="UniProtKB">
        <authorList>
            <consortium name="RefSeq"/>
        </authorList>
    </citation>
    <scope>IDENTIFICATION</scope>
    <source>
        <strain evidence="5">CBS 781.70</strain>
    </source>
</reference>
<feature type="chain" id="PRO_5044631495" evidence="1">
    <location>
        <begin position="17"/>
        <end position="771"/>
    </location>
</feature>
<dbReference type="GeneID" id="54418927"/>
<evidence type="ECO:0000313" key="5">
    <source>
        <dbReference type="RefSeq" id="XP_033529487.1"/>
    </source>
</evidence>
<dbReference type="Gene3D" id="2.160.20.10">
    <property type="entry name" value="Single-stranded right-handed beta-helix, Pectin lyase-like"/>
    <property type="match status" value="2"/>
</dbReference>
<dbReference type="CDD" id="cd23668">
    <property type="entry name" value="GH55_beta13glucanase-like"/>
    <property type="match status" value="1"/>
</dbReference>
<evidence type="ECO:0000256" key="1">
    <source>
        <dbReference type="SAM" id="SignalP"/>
    </source>
</evidence>
<dbReference type="PANTHER" id="PTHR33928:SF2">
    <property type="entry name" value="PECTATE LYASE SUPERFAMILY PROTEIN DOMAIN-CONTAINING PROTEIN-RELATED"/>
    <property type="match status" value="1"/>
</dbReference>
<organism evidence="3">
    <name type="scientific">Eremomyces bilateralis CBS 781.70</name>
    <dbReference type="NCBI Taxonomy" id="1392243"/>
    <lineage>
        <taxon>Eukaryota</taxon>
        <taxon>Fungi</taxon>
        <taxon>Dikarya</taxon>
        <taxon>Ascomycota</taxon>
        <taxon>Pezizomycotina</taxon>
        <taxon>Dothideomycetes</taxon>
        <taxon>Dothideomycetes incertae sedis</taxon>
        <taxon>Eremomycetales</taxon>
        <taxon>Eremomycetaceae</taxon>
        <taxon>Eremomyces</taxon>
    </lineage>
</organism>
<proteinExistence type="predicted"/>
<dbReference type="RefSeq" id="XP_033529487.1">
    <property type="nucleotide sequence ID" value="XM_033678357.1"/>
</dbReference>
<protein>
    <submittedName>
        <fullName evidence="3 5">Pectin lyase-like protein</fullName>
    </submittedName>
</protein>
<dbReference type="Pfam" id="PF12708">
    <property type="entry name" value="Pect-lyase_RHGA_epim"/>
    <property type="match status" value="2"/>
</dbReference>
<accession>A0A6G1FQ36</accession>
<dbReference type="InterPro" id="IPR024535">
    <property type="entry name" value="RHGA/B-epi-like_pectate_lyase"/>
</dbReference>
<feature type="domain" description="Rhamnogalacturonase A/B/Epimerase-like pectate lyase" evidence="2">
    <location>
        <begin position="53"/>
        <end position="260"/>
    </location>
</feature>
<reference evidence="3 5" key="1">
    <citation type="submission" date="2020-01" db="EMBL/GenBank/DDBJ databases">
        <authorList>
            <consortium name="DOE Joint Genome Institute"/>
            <person name="Haridas S."/>
            <person name="Albert R."/>
            <person name="Binder M."/>
            <person name="Bloem J."/>
            <person name="Labutti K."/>
            <person name="Salamov A."/>
            <person name="Andreopoulos B."/>
            <person name="Baker S.E."/>
            <person name="Barry K."/>
            <person name="Bills G."/>
            <person name="Bluhm B.H."/>
            <person name="Cannon C."/>
            <person name="Castanera R."/>
            <person name="Culley D.E."/>
            <person name="Daum C."/>
            <person name="Ezra D."/>
            <person name="Gonzalez J.B."/>
            <person name="Henrissat B."/>
            <person name="Kuo A."/>
            <person name="Liang C."/>
            <person name="Lipzen A."/>
            <person name="Lutzoni F."/>
            <person name="Magnuson J."/>
            <person name="Mondo S."/>
            <person name="Nolan M."/>
            <person name="Ohm R."/>
            <person name="Pangilinan J."/>
            <person name="Park H.-J."/>
            <person name="Ramirez L."/>
            <person name="Alfaro M."/>
            <person name="Sun H."/>
            <person name="Tritt A."/>
            <person name="Yoshinaga Y."/>
            <person name="Zwiers L.-H."/>
            <person name="Turgeon B.G."/>
            <person name="Goodwin S.B."/>
            <person name="Spatafora J.W."/>
            <person name="Crous P.W."/>
            <person name="Grigoriev I.V."/>
        </authorList>
    </citation>
    <scope>NUCLEOTIDE SEQUENCE</scope>
    <source>
        <strain evidence="3 5">CBS 781.70</strain>
    </source>
</reference>
<dbReference type="InterPro" id="IPR012334">
    <property type="entry name" value="Pectin_lyas_fold"/>
</dbReference>
<evidence type="ECO:0000259" key="2">
    <source>
        <dbReference type="Pfam" id="PF12708"/>
    </source>
</evidence>
<reference evidence="5" key="2">
    <citation type="submission" date="2020-04" db="EMBL/GenBank/DDBJ databases">
        <authorList>
            <consortium name="NCBI Genome Project"/>
        </authorList>
    </citation>
    <scope>NUCLEOTIDE SEQUENCE</scope>
    <source>
        <strain evidence="5">CBS 781.70</strain>
    </source>
</reference>
<keyword evidence="3" id="KW-0456">Lyase</keyword>
<dbReference type="InterPro" id="IPR039279">
    <property type="entry name" value="QRT3-like"/>
</dbReference>